<keyword evidence="4" id="KW-1133">Transmembrane helix</keyword>
<keyword evidence="1" id="KW-0433">Leucine-rich repeat</keyword>
<dbReference type="CTD" id="7162"/>
<dbReference type="InterPro" id="IPR000372">
    <property type="entry name" value="LRRNT"/>
</dbReference>
<dbReference type="InterPro" id="IPR032675">
    <property type="entry name" value="LRR_dom_sf"/>
</dbReference>
<feature type="signal peptide" evidence="5">
    <location>
        <begin position="1"/>
        <end position="39"/>
    </location>
</feature>
<reference evidence="9" key="1">
    <citation type="submission" date="2025-08" db="UniProtKB">
        <authorList>
            <consortium name="RefSeq"/>
        </authorList>
    </citation>
    <scope>IDENTIFICATION</scope>
    <source>
        <tissue evidence="9">Muscle</tissue>
    </source>
</reference>
<keyword evidence="4" id="KW-0472">Membrane</keyword>
<dbReference type="GO" id="GO:0005886">
    <property type="term" value="C:plasma membrane"/>
    <property type="evidence" value="ECO:0007669"/>
    <property type="project" value="TreeGrafter"/>
</dbReference>
<evidence type="ECO:0000256" key="3">
    <source>
        <dbReference type="ARBA" id="ARBA00022737"/>
    </source>
</evidence>
<dbReference type="PANTHER" id="PTHR24364">
    <property type="entry name" value="LP06937P"/>
    <property type="match status" value="1"/>
</dbReference>
<keyword evidence="3" id="KW-0677">Repeat</keyword>
<evidence type="ECO:0000256" key="1">
    <source>
        <dbReference type="ARBA" id="ARBA00022614"/>
    </source>
</evidence>
<proteinExistence type="predicted"/>
<dbReference type="SMART" id="SM00013">
    <property type="entry name" value="LRRNT"/>
    <property type="match status" value="1"/>
</dbReference>
<keyword evidence="4" id="KW-0812">Transmembrane</keyword>
<dbReference type="RefSeq" id="XP_010788669.1">
    <property type="nucleotide sequence ID" value="XM_010790367.1"/>
</dbReference>
<evidence type="ECO:0000313" key="9">
    <source>
        <dbReference type="RefSeq" id="XP_010788669.1"/>
    </source>
</evidence>
<dbReference type="PROSITE" id="PS51450">
    <property type="entry name" value="LRR"/>
    <property type="match status" value="1"/>
</dbReference>
<evidence type="ECO:0000259" key="6">
    <source>
        <dbReference type="SMART" id="SM00013"/>
    </source>
</evidence>
<evidence type="ECO:0000256" key="5">
    <source>
        <dbReference type="SAM" id="SignalP"/>
    </source>
</evidence>
<feature type="domain" description="LRRNT" evidence="6">
    <location>
        <begin position="39"/>
        <end position="71"/>
    </location>
</feature>
<organism evidence="8 9">
    <name type="scientific">Notothenia coriiceps</name>
    <name type="common">black rockcod</name>
    <dbReference type="NCBI Taxonomy" id="8208"/>
    <lineage>
        <taxon>Eukaryota</taxon>
        <taxon>Metazoa</taxon>
        <taxon>Chordata</taxon>
        <taxon>Craniata</taxon>
        <taxon>Vertebrata</taxon>
        <taxon>Euteleostomi</taxon>
        <taxon>Actinopterygii</taxon>
        <taxon>Neopterygii</taxon>
        <taxon>Teleostei</taxon>
        <taxon>Neoteleostei</taxon>
        <taxon>Acanthomorphata</taxon>
        <taxon>Eupercaria</taxon>
        <taxon>Perciformes</taxon>
        <taxon>Notothenioidei</taxon>
        <taxon>Nototheniidae</taxon>
        <taxon>Notothenia</taxon>
    </lineage>
</organism>
<protein>
    <submittedName>
        <fullName evidence="9">Trophoblast glycoprotein</fullName>
    </submittedName>
</protein>
<evidence type="ECO:0000313" key="8">
    <source>
        <dbReference type="Proteomes" id="UP000504611"/>
    </source>
</evidence>
<keyword evidence="2 5" id="KW-0732">Signal</keyword>
<dbReference type="SMART" id="SM00369">
    <property type="entry name" value="LRR_TYP"/>
    <property type="match status" value="4"/>
</dbReference>
<dbReference type="InterPro" id="IPR000483">
    <property type="entry name" value="Cys-rich_flank_reg_C"/>
</dbReference>
<evidence type="ECO:0000256" key="4">
    <source>
        <dbReference type="SAM" id="Phobius"/>
    </source>
</evidence>
<dbReference type="SMART" id="SM00082">
    <property type="entry name" value="LRRCT"/>
    <property type="match status" value="1"/>
</dbReference>
<name>A0A6I9PCX2_9TELE</name>
<dbReference type="KEGG" id="ncc:104961994"/>
<dbReference type="AlphaFoldDB" id="A0A6I9PCX2"/>
<sequence length="379" mass="42597">MRLLSTTCGRDRGEIQGSKHMSVMMHFLFLLAAVLSCHGCPDKCLCFSQTVKCQNQDLDAIPHSLPANTKFLFVTGNNISHIGVDSFPTSLEMLTDLYLSGNQMETVDAMVFDNLPNLVRLDLSNNDIQTFSGRAFLLENKVQLLNLSRSFHNHSSMDVLQSVLQSGNLVQLTALDLSNNDLVILPDDIFTNLSSLVTLSLQNSSIISIQNGTLRAPPLLELDLRDNSLRDLTATSMEEFDLKPALLIRMSGNPWRCDCFIDDMLLWLKNSTQVVDVHNLTCSDPEALRRQALLQLDPARLKCLGDMEGVLETSYVFLGLVLALIGVIFLLVLYLNRKGIKRWIYNIRDACRDHMEGYHYRYEINSDPRLANLSINSDV</sequence>
<gene>
    <name evidence="9" type="primary">tpbg</name>
</gene>
<dbReference type="SUPFAM" id="SSF52058">
    <property type="entry name" value="L domain-like"/>
    <property type="match status" value="1"/>
</dbReference>
<dbReference type="InterPro" id="IPR001611">
    <property type="entry name" value="Leu-rich_rpt"/>
</dbReference>
<accession>A0A6I9PCX2</accession>
<dbReference type="Pfam" id="PF13855">
    <property type="entry name" value="LRR_8"/>
    <property type="match status" value="2"/>
</dbReference>
<dbReference type="Pfam" id="PF01463">
    <property type="entry name" value="LRRCT"/>
    <property type="match status" value="1"/>
</dbReference>
<evidence type="ECO:0000259" key="7">
    <source>
        <dbReference type="SMART" id="SM00082"/>
    </source>
</evidence>
<feature type="domain" description="LRRCT" evidence="7">
    <location>
        <begin position="253"/>
        <end position="304"/>
    </location>
</feature>
<dbReference type="PANTHER" id="PTHR24364:SF21">
    <property type="entry name" value="TROPHOBLAST GLYCOPROTEIN B"/>
    <property type="match status" value="1"/>
</dbReference>
<keyword evidence="8" id="KW-1185">Reference proteome</keyword>
<evidence type="ECO:0000256" key="2">
    <source>
        <dbReference type="ARBA" id="ARBA00022729"/>
    </source>
</evidence>
<dbReference type="Proteomes" id="UP000504611">
    <property type="component" value="Unplaced"/>
</dbReference>
<feature type="chain" id="PRO_5026962488" evidence="5">
    <location>
        <begin position="40"/>
        <end position="379"/>
    </location>
</feature>
<dbReference type="GO" id="GO:0090090">
    <property type="term" value="P:negative regulation of canonical Wnt signaling pathway"/>
    <property type="evidence" value="ECO:0007669"/>
    <property type="project" value="TreeGrafter"/>
</dbReference>
<dbReference type="Gene3D" id="3.80.10.10">
    <property type="entry name" value="Ribonuclease Inhibitor"/>
    <property type="match status" value="1"/>
</dbReference>
<dbReference type="InterPro" id="IPR052286">
    <property type="entry name" value="Wnt_signaling_inhibitor"/>
</dbReference>
<dbReference type="InterPro" id="IPR003591">
    <property type="entry name" value="Leu-rich_rpt_typical-subtyp"/>
</dbReference>
<feature type="transmembrane region" description="Helical" evidence="4">
    <location>
        <begin position="315"/>
        <end position="335"/>
    </location>
</feature>
<dbReference type="OrthoDB" id="1574204at2759"/>